<accession>A0A9X3BYY0</accession>
<dbReference type="EMBL" id="JAOZEW010000019">
    <property type="protein sequence ID" value="MCV9929440.1"/>
    <property type="molecule type" value="Genomic_DNA"/>
</dbReference>
<protein>
    <submittedName>
        <fullName evidence="1">Uncharacterized protein</fullName>
    </submittedName>
</protein>
<dbReference type="AlphaFoldDB" id="A0A9X3BYY0"/>
<evidence type="ECO:0000313" key="1">
    <source>
        <dbReference type="EMBL" id="MCV9929440.1"/>
    </source>
</evidence>
<evidence type="ECO:0000313" key="2">
    <source>
        <dbReference type="Proteomes" id="UP001151079"/>
    </source>
</evidence>
<gene>
    <name evidence="1" type="ORF">OIU83_17375</name>
</gene>
<keyword evidence="2" id="KW-1185">Reference proteome</keyword>
<proteinExistence type="predicted"/>
<reference evidence="1" key="1">
    <citation type="submission" date="2022-10" db="EMBL/GenBank/DDBJ databases">
        <title>Two novel species of Flavobacterium.</title>
        <authorList>
            <person name="Liu Q."/>
            <person name="Xin Y.-H."/>
        </authorList>
    </citation>
    <scope>NUCLEOTIDE SEQUENCE</scope>
    <source>
        <strain evidence="1">LS1R49</strain>
    </source>
</reference>
<sequence length="46" mass="5640">MGDWFEELSEEEKQEIEIGLYQAENNQFVNHEDVMEIFQKYKQKNT</sequence>
<comment type="caution">
    <text evidence="1">The sequence shown here is derived from an EMBL/GenBank/DDBJ whole genome shotgun (WGS) entry which is preliminary data.</text>
</comment>
<dbReference type="RefSeq" id="WP_165571406.1">
    <property type="nucleotide sequence ID" value="NZ_JAOZEW010000019.1"/>
</dbReference>
<dbReference type="Proteomes" id="UP001151079">
    <property type="component" value="Unassembled WGS sequence"/>
</dbReference>
<organism evidence="1 2">
    <name type="scientific">Flavobacterium shii</name>
    <dbReference type="NCBI Taxonomy" id="2987687"/>
    <lineage>
        <taxon>Bacteria</taxon>
        <taxon>Pseudomonadati</taxon>
        <taxon>Bacteroidota</taxon>
        <taxon>Flavobacteriia</taxon>
        <taxon>Flavobacteriales</taxon>
        <taxon>Flavobacteriaceae</taxon>
        <taxon>Flavobacterium</taxon>
    </lineage>
</organism>
<name>A0A9X3BYY0_9FLAO</name>